<dbReference type="STRING" id="696762.PFRI_11120"/>
<dbReference type="Proteomes" id="UP000184514">
    <property type="component" value="Unassembled WGS sequence"/>
</dbReference>
<dbReference type="Pfam" id="PF13730">
    <property type="entry name" value="HTH_36"/>
    <property type="match status" value="1"/>
</dbReference>
<dbReference type="AlphaFoldDB" id="A0A1L9NZE4"/>
<dbReference type="OrthoDB" id="7351634at2"/>
<keyword evidence="3" id="KW-1185">Reference proteome</keyword>
<organism evidence="2 3">
    <name type="scientific">Planktotalea frisia</name>
    <dbReference type="NCBI Taxonomy" id="696762"/>
    <lineage>
        <taxon>Bacteria</taxon>
        <taxon>Pseudomonadati</taxon>
        <taxon>Pseudomonadota</taxon>
        <taxon>Alphaproteobacteria</taxon>
        <taxon>Rhodobacterales</taxon>
        <taxon>Paracoccaceae</taxon>
        <taxon>Planktotalea</taxon>
    </lineage>
</organism>
<reference evidence="2 3" key="1">
    <citation type="submission" date="2016-10" db="EMBL/GenBank/DDBJ databases">
        <title>Genome sequence of Planktotalea frisia SH6-1.</title>
        <authorList>
            <person name="Poehlein A."/>
            <person name="Bakenhus I."/>
            <person name="Voget S."/>
            <person name="Brinkhoff T."/>
            <person name="Simon M."/>
        </authorList>
    </citation>
    <scope>NUCLEOTIDE SEQUENCE [LARGE SCALE GENOMIC DNA]</scope>
    <source>
        <strain evidence="2 3">SH6-1</strain>
    </source>
</reference>
<gene>
    <name evidence="2" type="ORF">PFRI_11120</name>
</gene>
<sequence length="179" mass="20189">MAKSIKKQVGAKVAPEPDTEVDAEKKSSTQRIFGAKVMDHGYTALPNILMRGQKRLGISTTQFNIVAQLMSYWFDPARPPFPSKRDLAQRMGITEQTLRINIKALEERGLVMREQWKTAAGDYGSNRYHLDGLVKALKKLEPDFAEERKERRQSTTLTEKPNARANARNTKGKTDGSPE</sequence>
<evidence type="ECO:0000313" key="3">
    <source>
        <dbReference type="Proteomes" id="UP000184514"/>
    </source>
</evidence>
<accession>A0A1L9NZE4</accession>
<feature type="region of interest" description="Disordered" evidence="1">
    <location>
        <begin position="1"/>
        <end position="27"/>
    </location>
</feature>
<dbReference type="InterPro" id="IPR036390">
    <property type="entry name" value="WH_DNA-bd_sf"/>
</dbReference>
<dbReference type="EMBL" id="MLCB01000091">
    <property type="protein sequence ID" value="OJI94563.1"/>
    <property type="molecule type" value="Genomic_DNA"/>
</dbReference>
<comment type="caution">
    <text evidence="2">The sequence shown here is derived from an EMBL/GenBank/DDBJ whole genome shotgun (WGS) entry which is preliminary data.</text>
</comment>
<feature type="region of interest" description="Disordered" evidence="1">
    <location>
        <begin position="143"/>
        <end position="179"/>
    </location>
</feature>
<evidence type="ECO:0000313" key="2">
    <source>
        <dbReference type="EMBL" id="OJI94563.1"/>
    </source>
</evidence>
<dbReference type="SUPFAM" id="SSF46785">
    <property type="entry name" value="Winged helix' DNA-binding domain"/>
    <property type="match status" value="1"/>
</dbReference>
<proteinExistence type="predicted"/>
<evidence type="ECO:0000256" key="1">
    <source>
        <dbReference type="SAM" id="MobiDB-lite"/>
    </source>
</evidence>
<dbReference type="Gene3D" id="1.10.10.10">
    <property type="entry name" value="Winged helix-like DNA-binding domain superfamily/Winged helix DNA-binding domain"/>
    <property type="match status" value="1"/>
</dbReference>
<dbReference type="InterPro" id="IPR036388">
    <property type="entry name" value="WH-like_DNA-bd_sf"/>
</dbReference>
<dbReference type="RefSeq" id="WP_072629738.1">
    <property type="nucleotide sequence ID" value="NZ_JABBAN010000282.1"/>
</dbReference>
<name>A0A1L9NZE4_9RHOB</name>
<protein>
    <submittedName>
        <fullName evidence="2">Uncharacterized protein</fullName>
    </submittedName>
</protein>
<feature type="compositionally biased region" description="Basic and acidic residues" evidence="1">
    <location>
        <begin position="143"/>
        <end position="153"/>
    </location>
</feature>